<keyword evidence="4" id="KW-0411">Iron-sulfur</keyword>
<evidence type="ECO:0000256" key="1">
    <source>
        <dbReference type="ARBA" id="ARBA00022485"/>
    </source>
</evidence>
<feature type="non-terminal residue" evidence="6">
    <location>
        <position position="1"/>
    </location>
</feature>
<evidence type="ECO:0000256" key="2">
    <source>
        <dbReference type="ARBA" id="ARBA00022723"/>
    </source>
</evidence>
<name>A0A497ER10_9CREN</name>
<dbReference type="InterPro" id="IPR007202">
    <property type="entry name" value="4Fe-4S_dom"/>
</dbReference>
<keyword evidence="2" id="KW-0479">Metal-binding</keyword>
<gene>
    <name evidence="6" type="ORF">DRJ33_08095</name>
</gene>
<dbReference type="EMBL" id="QMQX01000202">
    <property type="protein sequence ID" value="RLE49619.1"/>
    <property type="molecule type" value="Genomic_DNA"/>
</dbReference>
<dbReference type="Pfam" id="PF04060">
    <property type="entry name" value="FeS"/>
    <property type="match status" value="1"/>
</dbReference>
<accession>A0A497ER10</accession>
<feature type="domain" description="4Fe-4S" evidence="5">
    <location>
        <begin position="16"/>
        <end position="76"/>
    </location>
</feature>
<keyword evidence="1" id="KW-0004">4Fe-4S</keyword>
<keyword evidence="3" id="KW-0408">Iron</keyword>
<dbReference type="PROSITE" id="PS51656">
    <property type="entry name" value="4FE4S"/>
    <property type="match status" value="1"/>
</dbReference>
<evidence type="ECO:0000313" key="7">
    <source>
        <dbReference type="Proteomes" id="UP000272051"/>
    </source>
</evidence>
<reference evidence="6 7" key="1">
    <citation type="submission" date="2018-06" db="EMBL/GenBank/DDBJ databases">
        <title>Extensive metabolic versatility and redundancy in microbially diverse, dynamic hydrothermal sediments.</title>
        <authorList>
            <person name="Dombrowski N."/>
            <person name="Teske A."/>
            <person name="Baker B.J."/>
        </authorList>
    </citation>
    <scope>NUCLEOTIDE SEQUENCE [LARGE SCALE GENOMIC DNA]</scope>
    <source>
        <strain evidence="6">B34_G17</strain>
    </source>
</reference>
<proteinExistence type="predicted"/>
<evidence type="ECO:0000256" key="3">
    <source>
        <dbReference type="ARBA" id="ARBA00023004"/>
    </source>
</evidence>
<dbReference type="AlphaFoldDB" id="A0A497ER10"/>
<evidence type="ECO:0000259" key="5">
    <source>
        <dbReference type="PROSITE" id="PS51656"/>
    </source>
</evidence>
<dbReference type="Gene3D" id="1.10.15.40">
    <property type="entry name" value="Electron transport complex subunit B, putative Fe-S cluster"/>
    <property type="match status" value="1"/>
</dbReference>
<dbReference type="Proteomes" id="UP000272051">
    <property type="component" value="Unassembled WGS sequence"/>
</dbReference>
<dbReference type="GO" id="GO:0046872">
    <property type="term" value="F:metal ion binding"/>
    <property type="evidence" value="ECO:0007669"/>
    <property type="project" value="UniProtKB-KW"/>
</dbReference>
<dbReference type="GO" id="GO:0051539">
    <property type="term" value="F:4 iron, 4 sulfur cluster binding"/>
    <property type="evidence" value="ECO:0007669"/>
    <property type="project" value="UniProtKB-KW"/>
</dbReference>
<organism evidence="6 7">
    <name type="scientific">Thermoproteota archaeon</name>
    <dbReference type="NCBI Taxonomy" id="2056631"/>
    <lineage>
        <taxon>Archaea</taxon>
        <taxon>Thermoproteota</taxon>
    </lineage>
</organism>
<protein>
    <recommendedName>
        <fullName evidence="5">4Fe-4S domain-containing protein</fullName>
    </recommendedName>
</protein>
<evidence type="ECO:0000256" key="4">
    <source>
        <dbReference type="ARBA" id="ARBA00023014"/>
    </source>
</evidence>
<comment type="caution">
    <text evidence="6">The sequence shown here is derived from an EMBL/GenBank/DDBJ whole genome shotgun (WGS) entry which is preliminary data.</text>
</comment>
<sequence>SLQVFDFDQVDKLALFIKDFLVKRLTDALPRANCGKCGCGSCEEFADNFLRGLISLRDCKLLGLKQAELVVDGVKLQLSQYPQQVFADVVSSLVKGLKGVPENFREIDLKIKLSSSTR</sequence>
<evidence type="ECO:0000313" key="6">
    <source>
        <dbReference type="EMBL" id="RLE49619.1"/>
    </source>
</evidence>